<dbReference type="InterPro" id="IPR000683">
    <property type="entry name" value="Gfo/Idh/MocA-like_OxRdtase_N"/>
</dbReference>
<dbReference type="GO" id="GO:0000166">
    <property type="term" value="F:nucleotide binding"/>
    <property type="evidence" value="ECO:0007669"/>
    <property type="project" value="InterPro"/>
</dbReference>
<protein>
    <submittedName>
        <fullName evidence="2">Gfo/Idh/MocA family oxidoreductase</fullName>
    </submittedName>
</protein>
<feature type="domain" description="Gfo/Idh/MocA-like oxidoreductase N-terminal" evidence="1">
    <location>
        <begin position="56"/>
        <end position="146"/>
    </location>
</feature>
<proteinExistence type="predicted"/>
<dbReference type="Gene3D" id="3.30.360.10">
    <property type="entry name" value="Dihydrodipicolinate Reductase, domain 2"/>
    <property type="match status" value="1"/>
</dbReference>
<dbReference type="Proteomes" id="UP000553776">
    <property type="component" value="Unassembled WGS sequence"/>
</dbReference>
<comment type="caution">
    <text evidence="2">The sequence shown here is derived from an EMBL/GenBank/DDBJ whole genome shotgun (WGS) entry which is preliminary data.</text>
</comment>
<sequence>MDKIRFGMIGLSPGNGHPYSWSAICNGYDPEAMETCPFPVIPRYLAKRKFPEDGLQEAQVTHIWTQSRALSEHIALASRIPNVVDRPEDLIGQVDAVLLARDDYELHEEMSRPFLAAGLPVFVDKPLAVDRKTADRIWKLQTYEGQLFTGTSFRYAREFSLTDAEREALGELVYVDACVMKSWDKYGIHIVEPVLSLIGDQGPIRDVRSASAGDATIVQAEWGSGLLATFTSLGSIPAPVAIRLFGTKGFKEMKLEDTYSAFKASLQAFVDVIRGRTAPVRYDEVMRIMELIECGLRPSAAGRDAVKSEEADAGMDKVKVSKVEVVQAVKGPLSADAVEAALARADTAGSGAADADASRSVTVRLEWERKNADLEASRDKEEMAE</sequence>
<dbReference type="Gene3D" id="3.40.50.720">
    <property type="entry name" value="NAD(P)-binding Rossmann-like Domain"/>
    <property type="match status" value="1"/>
</dbReference>
<reference evidence="2 3" key="1">
    <citation type="submission" date="2020-08" db="EMBL/GenBank/DDBJ databases">
        <title>Cohnella phylogeny.</title>
        <authorList>
            <person name="Dunlap C."/>
        </authorList>
    </citation>
    <scope>NUCLEOTIDE SEQUENCE [LARGE SCALE GENOMIC DNA]</scope>
    <source>
        <strain evidence="2 3">DSM 25239</strain>
    </source>
</reference>
<organism evidence="2 3">
    <name type="scientific">Cohnella xylanilytica</name>
    <dbReference type="NCBI Taxonomy" id="557555"/>
    <lineage>
        <taxon>Bacteria</taxon>
        <taxon>Bacillati</taxon>
        <taxon>Bacillota</taxon>
        <taxon>Bacilli</taxon>
        <taxon>Bacillales</taxon>
        <taxon>Paenibacillaceae</taxon>
        <taxon>Cohnella</taxon>
    </lineage>
</organism>
<keyword evidence="3" id="KW-1185">Reference proteome</keyword>
<dbReference type="Pfam" id="PF01408">
    <property type="entry name" value="GFO_IDH_MocA"/>
    <property type="match status" value="1"/>
</dbReference>
<dbReference type="AlphaFoldDB" id="A0A841U3G9"/>
<evidence type="ECO:0000313" key="2">
    <source>
        <dbReference type="EMBL" id="MBB6692863.1"/>
    </source>
</evidence>
<dbReference type="RefSeq" id="WP_185136852.1">
    <property type="nucleotide sequence ID" value="NZ_JACJVR010000060.1"/>
</dbReference>
<accession>A0A841U3G9</accession>
<dbReference type="PANTHER" id="PTHR43708:SF4">
    <property type="entry name" value="OXIDOREDUCTASE YCEM-RELATED"/>
    <property type="match status" value="1"/>
</dbReference>
<dbReference type="InterPro" id="IPR036291">
    <property type="entry name" value="NAD(P)-bd_dom_sf"/>
</dbReference>
<dbReference type="PANTHER" id="PTHR43708">
    <property type="entry name" value="CONSERVED EXPRESSED OXIDOREDUCTASE (EUROFUNG)"/>
    <property type="match status" value="1"/>
</dbReference>
<name>A0A841U3G9_9BACL</name>
<gene>
    <name evidence="2" type="ORF">H7B90_15745</name>
</gene>
<dbReference type="EMBL" id="JACJVR010000060">
    <property type="protein sequence ID" value="MBB6692863.1"/>
    <property type="molecule type" value="Genomic_DNA"/>
</dbReference>
<evidence type="ECO:0000313" key="3">
    <source>
        <dbReference type="Proteomes" id="UP000553776"/>
    </source>
</evidence>
<dbReference type="SUPFAM" id="SSF51735">
    <property type="entry name" value="NAD(P)-binding Rossmann-fold domains"/>
    <property type="match status" value="1"/>
</dbReference>
<dbReference type="InterPro" id="IPR051317">
    <property type="entry name" value="Gfo/Idh/MocA_oxidoreduct"/>
</dbReference>
<evidence type="ECO:0000259" key="1">
    <source>
        <dbReference type="Pfam" id="PF01408"/>
    </source>
</evidence>